<dbReference type="InterPro" id="IPR025187">
    <property type="entry name" value="DUF4112"/>
</dbReference>
<dbReference type="PANTHER" id="PTHR35519">
    <property type="entry name" value="MEMBRANE PROTEINS"/>
    <property type="match status" value="1"/>
</dbReference>
<keyword evidence="1" id="KW-0472">Membrane</keyword>
<organism evidence="2 3">
    <name type="scientific">candidate division WWE3 bacterium GW2011_GWB1_41_6</name>
    <dbReference type="NCBI Taxonomy" id="1619112"/>
    <lineage>
        <taxon>Bacteria</taxon>
        <taxon>Katanobacteria</taxon>
    </lineage>
</organism>
<sequence>MQKEIKIAEYLVDLLENRFRILNFRFGLDPLLGLVPGLGDALSFVLATYILYAGVKAGLPHKKIYRMFLNIVIDLIVGLLPVVGDLGDFVYKANTKNLEILKSNIDGTLFRG</sequence>
<keyword evidence="1" id="KW-1133">Transmembrane helix</keyword>
<gene>
    <name evidence="2" type="ORF">UU72_C0004G0036</name>
</gene>
<dbReference type="PATRIC" id="fig|1619112.3.peg.274"/>
<evidence type="ECO:0000313" key="3">
    <source>
        <dbReference type="Proteomes" id="UP000034163"/>
    </source>
</evidence>
<feature type="transmembrane region" description="Helical" evidence="1">
    <location>
        <begin position="64"/>
        <end position="83"/>
    </location>
</feature>
<accession>A0A0G0WYT3</accession>
<protein>
    <recommendedName>
        <fullName evidence="4">DUF4112 domain-containing protein</fullName>
    </recommendedName>
</protein>
<dbReference type="PANTHER" id="PTHR35519:SF2">
    <property type="entry name" value="PH DOMAIN PROTEIN"/>
    <property type="match status" value="1"/>
</dbReference>
<dbReference type="Proteomes" id="UP000034163">
    <property type="component" value="Unassembled WGS sequence"/>
</dbReference>
<dbReference type="AlphaFoldDB" id="A0A0G0WYT3"/>
<name>A0A0G0WYT3_UNCKA</name>
<comment type="caution">
    <text evidence="2">The sequence shown here is derived from an EMBL/GenBank/DDBJ whole genome shotgun (WGS) entry which is preliminary data.</text>
</comment>
<dbReference type="Pfam" id="PF13430">
    <property type="entry name" value="DUF4112"/>
    <property type="match status" value="1"/>
</dbReference>
<proteinExistence type="predicted"/>
<feature type="transmembrane region" description="Helical" evidence="1">
    <location>
        <begin position="31"/>
        <end position="52"/>
    </location>
</feature>
<dbReference type="EMBL" id="LCBS01000004">
    <property type="protein sequence ID" value="KKS17297.1"/>
    <property type="molecule type" value="Genomic_DNA"/>
</dbReference>
<evidence type="ECO:0008006" key="4">
    <source>
        <dbReference type="Google" id="ProtNLM"/>
    </source>
</evidence>
<reference evidence="2 3" key="1">
    <citation type="journal article" date="2015" name="Nature">
        <title>rRNA introns, odd ribosomes, and small enigmatic genomes across a large radiation of phyla.</title>
        <authorList>
            <person name="Brown C.T."/>
            <person name="Hug L.A."/>
            <person name="Thomas B.C."/>
            <person name="Sharon I."/>
            <person name="Castelle C.J."/>
            <person name="Singh A."/>
            <person name="Wilkins M.J."/>
            <person name="Williams K.H."/>
            <person name="Banfield J.F."/>
        </authorList>
    </citation>
    <scope>NUCLEOTIDE SEQUENCE [LARGE SCALE GENOMIC DNA]</scope>
</reference>
<evidence type="ECO:0000313" key="2">
    <source>
        <dbReference type="EMBL" id="KKS17297.1"/>
    </source>
</evidence>
<evidence type="ECO:0000256" key="1">
    <source>
        <dbReference type="SAM" id="Phobius"/>
    </source>
</evidence>
<keyword evidence="1" id="KW-0812">Transmembrane</keyword>